<dbReference type="PRINTS" id="PR01415">
    <property type="entry name" value="ANKYRIN"/>
</dbReference>
<dbReference type="Pfam" id="PF12796">
    <property type="entry name" value="Ank_2"/>
    <property type="match status" value="7"/>
</dbReference>
<dbReference type="EMBL" id="JAANBB010000019">
    <property type="protein sequence ID" value="KAF7555581.1"/>
    <property type="molecule type" value="Genomic_DNA"/>
</dbReference>
<dbReference type="PANTHER" id="PTHR24198:SF165">
    <property type="entry name" value="ANKYRIN REPEAT-CONTAINING PROTEIN-RELATED"/>
    <property type="match status" value="1"/>
</dbReference>
<keyword evidence="2 3" id="KW-0040">ANK repeat</keyword>
<keyword evidence="5" id="KW-1185">Reference proteome</keyword>
<dbReference type="PANTHER" id="PTHR24198">
    <property type="entry name" value="ANKYRIN REPEAT AND PROTEIN KINASE DOMAIN-CONTAINING PROTEIN"/>
    <property type="match status" value="1"/>
</dbReference>
<feature type="repeat" description="ANK" evidence="3">
    <location>
        <begin position="763"/>
        <end position="795"/>
    </location>
</feature>
<evidence type="ECO:0000313" key="4">
    <source>
        <dbReference type="EMBL" id="KAF7555581.1"/>
    </source>
</evidence>
<protein>
    <submittedName>
        <fullName evidence="4">Uncharacterized protein</fullName>
    </submittedName>
</protein>
<dbReference type="PROSITE" id="PS50088">
    <property type="entry name" value="ANK_REPEAT"/>
    <property type="match status" value="11"/>
</dbReference>
<accession>A0A9P5HDK9</accession>
<feature type="repeat" description="ANK" evidence="3">
    <location>
        <begin position="565"/>
        <end position="597"/>
    </location>
</feature>
<dbReference type="Pfam" id="PF00023">
    <property type="entry name" value="Ank"/>
    <property type="match status" value="1"/>
</dbReference>
<dbReference type="PROSITE" id="PS50297">
    <property type="entry name" value="ANK_REP_REGION"/>
    <property type="match status" value="10"/>
</dbReference>
<feature type="repeat" description="ANK" evidence="3">
    <location>
        <begin position="1929"/>
        <end position="1957"/>
    </location>
</feature>
<feature type="repeat" description="ANK" evidence="3">
    <location>
        <begin position="1652"/>
        <end position="1684"/>
    </location>
</feature>
<feature type="repeat" description="ANK" evidence="3">
    <location>
        <begin position="532"/>
        <end position="564"/>
    </location>
</feature>
<feature type="repeat" description="ANK" evidence="3">
    <location>
        <begin position="1619"/>
        <end position="1651"/>
    </location>
</feature>
<feature type="repeat" description="ANK" evidence="3">
    <location>
        <begin position="1808"/>
        <end position="1840"/>
    </location>
</feature>
<organism evidence="4 5">
    <name type="scientific">Cylindrodendrum hubeiense</name>
    <dbReference type="NCBI Taxonomy" id="595255"/>
    <lineage>
        <taxon>Eukaryota</taxon>
        <taxon>Fungi</taxon>
        <taxon>Dikarya</taxon>
        <taxon>Ascomycota</taxon>
        <taxon>Pezizomycotina</taxon>
        <taxon>Sordariomycetes</taxon>
        <taxon>Hypocreomycetidae</taxon>
        <taxon>Hypocreales</taxon>
        <taxon>Nectriaceae</taxon>
        <taxon>Cylindrodendrum</taxon>
    </lineage>
</organism>
<keyword evidence="1" id="KW-0677">Repeat</keyword>
<name>A0A9P5HDK9_9HYPO</name>
<feature type="repeat" description="ANK" evidence="3">
    <location>
        <begin position="731"/>
        <end position="763"/>
    </location>
</feature>
<evidence type="ECO:0000256" key="3">
    <source>
        <dbReference type="PROSITE-ProRule" id="PRU00023"/>
    </source>
</evidence>
<feature type="repeat" description="ANK" evidence="3">
    <location>
        <begin position="1454"/>
        <end position="1486"/>
    </location>
</feature>
<dbReference type="SUPFAM" id="SSF48403">
    <property type="entry name" value="Ankyrin repeat"/>
    <property type="match status" value="5"/>
</dbReference>
<dbReference type="OrthoDB" id="7464126at2759"/>
<dbReference type="InterPro" id="IPR036770">
    <property type="entry name" value="Ankyrin_rpt-contain_sf"/>
</dbReference>
<dbReference type="Pfam" id="PF13637">
    <property type="entry name" value="Ank_4"/>
    <property type="match status" value="1"/>
</dbReference>
<feature type="repeat" description="ANK" evidence="3">
    <location>
        <begin position="1991"/>
        <end position="2023"/>
    </location>
</feature>
<dbReference type="SMART" id="SM00248">
    <property type="entry name" value="ANK"/>
    <property type="match status" value="26"/>
</dbReference>
<evidence type="ECO:0000256" key="2">
    <source>
        <dbReference type="ARBA" id="ARBA00023043"/>
    </source>
</evidence>
<feature type="repeat" description="ANK" evidence="3">
    <location>
        <begin position="1531"/>
        <end position="1559"/>
    </location>
</feature>
<dbReference type="Gene3D" id="1.25.40.20">
    <property type="entry name" value="Ankyrin repeat-containing domain"/>
    <property type="match status" value="6"/>
</dbReference>
<dbReference type="InterPro" id="IPR002110">
    <property type="entry name" value="Ankyrin_rpt"/>
</dbReference>
<sequence>MAPPSETLLVDAIHGESIWEKALVSIQDEELKSYMRTAVKTQKLDILEVMARLITRFREIENQYPEQRGSGALESQAEALTHLYAEILTQLGRMVSNFKGNPFVPAAKTFGRPETMKVHNVLWSAYERRSALARVNQLKLAKLTTADCLQLILELSEQESLTIIIDGIDKIKRKDNLTVIDGLKSIVANSGNVVKVLVSNNNDHTLPPLAPNEIINVNTQNIHRDMESFVNRQLDAVLAAGWADDNVWPSMRGVLRQTLVENAGESFLLAQMQINRLVHERTEESIMFALRNNLSEELNKVYEHTLESVLEAKSTARITAITTFSLLLYMREPLTPSDFLSAVAMTSEDTLTLPQLMDMCSNLIVLDTKWNTLRLAHPSVKEYLENLDLFSAAAGQKLLAELCLEVCSRGPRPGCKMSSARDNIYAYAATYWPVHIKIAQDDQPEDAICRKVLSFVFDENPNTASSFGIWLDNIQLLVKHFPDGHVLKEAVCEIPSTKDAPLFLACVFGLDTILHHIMRGSTGVGISCKNHMGRTPIYLAAAFGHISIVSALVDHDAEIDAQGGTYGSPLQVACFAGHTHVVDKLLKYGASISTRDETGCGHVFETACHGGREEVALRLLQDKRTLQTTADYEQAILNAAQAGFLQVLQQLEQPIFHSLETLDWKEKKYQAIARKAIEGGHIDVLRRYLSATADCTKIFPEDAVAIAVLYGHKHMVEFLLENGMDIETEGKFASPLTTAAFLNHHSIVLLLLQRGAEIDANGTTGTALYIATLKAHIGIVQLLVQAGANVNQETGFHGTAMRAAAYYGHLDIVKFLFSAGAYIKPRRNIKSAFSASIEGGHPDVVALMLEKGYREFHGDNDDMCGLTARPSKYRALLRDASPGRKEYDYHGQKIEKEPALPPKPLTELDAIFRAGEGSSTLDNSPLPGTASYRRNRYSWGDENSLDTSVSLGNKDVVVVLLAKSDAMDIHDAHIKKAAQKAAQQGDSSILKVLLEYAASKTSFDSCIEPILDLVRRWALYNSNIGVDCSNVIETALSMANRYCSADEVVKLRVQAQTAVEKHNRFDSMDRTEMRIKLESVCEQGNLNLLEAMMESTHLGQLKRSDVSGGLQGATMKGRTAVVQHLLSSDALKDKIEITNDYFIGAATNGHLGIIKLFISHRQAKPFSATQIRRALVCSCRNGHSEVVRHLVEELSADVNTVVTEIPIEMETRRRRIEQSMGGLFHHGSRTRSKISPLQAAIRGFAPRPHWDDIDFDSDEINNDDVSQHEEVVKILLDNGANPNHLGAQSTYPIQAAADFCSEPAVKWLIEAGADVNATKDEGSSIFRAAGRELSGAGIMRLLLDAGADLPNDPVDVQKLQDQPLKYFVGKVSRTNFYDTVGDPDGRFLFAKPLEYVFEHGPGAIIRILMSEFPNSRASDERYGLVLQMATCINDDSYVDMLLSRGVDVNALGYYYGTALQAASRFGHEGMVTKLLERGANVNILQGRWQTALRAAIVSGNKIILHKLLHHGADIQLAFDKDTGVFQSRDTKSPTALQLAVGIGNVEIIEALLKAGADVSGDVSGVILREDKGDIVVDHHPLILSSMKGNLAMVRALLAAGAPVDVTGKWQVWVYYYSPEFASPLSAAVEAGHMDVIRLLLAHGANVDKTVNDCYSSLILAAKNGDRHIVRLLIENNANVNYCSESYTALVFAAREGHAGIVEDLMAAGAKVAKPPIIPSAFEESFKVEDSRIMELLLQATLSTDNPEPAINRAFSEVARIRNVKLMKVLLEYVPATTTRFIQACTIGSDEIVTRMLEQGMSPNQPDDQGNHPLHAAALHAQPSIIRILLDYGADIDCAEEVYGTPLTTVLLVCAAERLEYLDSELGKKLEASFAIIQAEGMRRAAWSPGEDRPPPSIKPKRLNQCEATADVLLKSGARPGTATTAFGPPLHLACLIGSKTTVQLILDKGADANETGGALTHALFVALAAHKPDIVALLLERGANVHQFHEEFGTPLHLAGKLADFESVWNLLEHGADASALDANGKLPFDVTFSQMHGRTTPKRDYKKSEEKKALVGLFSKAGKRGSLSDDLLIEAAKSGRAMDLLDAIDLGKNITVSEQTMCAVLSSNGEIAEDHLQALIGRTGGLGVTEMMLKAAKGTEMVQRLLELQPVCKVTLDVVQSRDDIGSIRVLLDQNPEIPATPSLVIHVLSIEGSGYRERHTGRRELLEELWNRNPSLIVTEDILKASQCTEDLEFLLPRFSGTISEDVIEAAAGRTTFYDTGAMIRLLLRYEPTIRLSAELVPKLLIYPKYVESLEMLLEHDKETPITEKVFLTIFGNSHMVSETTRSRLVKLLYDYDRKLVFTKAMRSAINAAYQSHSDLEKRDLFYGLRERDADE</sequence>
<proteinExistence type="predicted"/>
<comment type="caution">
    <text evidence="4">The sequence shown here is derived from an EMBL/GenBank/DDBJ whole genome shotgun (WGS) entry which is preliminary data.</text>
</comment>
<gene>
    <name evidence="4" type="ORF">G7Z17_g2090</name>
</gene>
<reference evidence="4" key="1">
    <citation type="submission" date="2020-03" db="EMBL/GenBank/DDBJ databases">
        <title>Draft Genome Sequence of Cylindrodendrum hubeiense.</title>
        <authorList>
            <person name="Buettner E."/>
            <person name="Kellner H."/>
        </authorList>
    </citation>
    <scope>NUCLEOTIDE SEQUENCE</scope>
    <source>
        <strain evidence="4">IHI 201604</strain>
    </source>
</reference>
<evidence type="ECO:0000313" key="5">
    <source>
        <dbReference type="Proteomes" id="UP000722485"/>
    </source>
</evidence>
<dbReference type="Proteomes" id="UP000722485">
    <property type="component" value="Unassembled WGS sequence"/>
</dbReference>
<evidence type="ECO:0000256" key="1">
    <source>
        <dbReference type="ARBA" id="ARBA00022737"/>
    </source>
</evidence>